<evidence type="ECO:0000259" key="2">
    <source>
        <dbReference type="Pfam" id="PF04909"/>
    </source>
</evidence>
<organism evidence="3">
    <name type="scientific">freshwater metagenome</name>
    <dbReference type="NCBI Taxonomy" id="449393"/>
    <lineage>
        <taxon>unclassified sequences</taxon>
        <taxon>metagenomes</taxon>
        <taxon>ecological metagenomes</taxon>
    </lineage>
</organism>
<sequence>MRIDAHTHILSLAEDPDFTTEYGREGSLCIYRSLGLLPSHRLPTEAEWEDSGYARKGFPVIGPAESIRDHPGFDKILILGVSPQFLNGELIGTVDSFGITNVPGPSTPEKCNDYIAAIVKSNPDVFIGFGSVNPNYRGPRAAVEELERSVVELGLSGVKLYPMYQDWSPADPIISFPVFAKAEELGIPVMVHQAGSTRVDARMEHANPAQLDVIGRNFPNLRVILAHCGIPWVDEALFMLTKHPNFYTELSYHIATVTDEEFYRFLIHAKQFFVPLEKIFFGTDYPGFLYDPVELMRKVERVNDQASRLGLPPLASEEIEGILGNNFARMLGILD</sequence>
<keyword evidence="1" id="KW-0456">Lyase</keyword>
<dbReference type="SUPFAM" id="SSF51556">
    <property type="entry name" value="Metallo-dependent hydrolases"/>
    <property type="match status" value="1"/>
</dbReference>
<feature type="domain" description="Amidohydrolase-related" evidence="2">
    <location>
        <begin position="107"/>
        <end position="333"/>
    </location>
</feature>
<dbReference type="AlphaFoldDB" id="A0A6J7RLD3"/>
<dbReference type="GO" id="GO:0016787">
    <property type="term" value="F:hydrolase activity"/>
    <property type="evidence" value="ECO:0007669"/>
    <property type="project" value="InterPro"/>
</dbReference>
<dbReference type="CDD" id="cd01292">
    <property type="entry name" value="metallo-dependent_hydrolases"/>
    <property type="match status" value="1"/>
</dbReference>
<dbReference type="InterPro" id="IPR032465">
    <property type="entry name" value="ACMSD"/>
</dbReference>
<dbReference type="GO" id="GO:0016831">
    <property type="term" value="F:carboxy-lyase activity"/>
    <property type="evidence" value="ECO:0007669"/>
    <property type="project" value="InterPro"/>
</dbReference>
<dbReference type="EMBL" id="CAFBPJ010000227">
    <property type="protein sequence ID" value="CAB5029723.1"/>
    <property type="molecule type" value="Genomic_DNA"/>
</dbReference>
<dbReference type="InterPro" id="IPR032466">
    <property type="entry name" value="Metal_Hydrolase"/>
</dbReference>
<name>A0A6J7RLD3_9ZZZZ</name>
<evidence type="ECO:0000256" key="1">
    <source>
        <dbReference type="ARBA" id="ARBA00023239"/>
    </source>
</evidence>
<dbReference type="Gene3D" id="3.20.20.140">
    <property type="entry name" value="Metal-dependent hydrolases"/>
    <property type="match status" value="1"/>
</dbReference>
<proteinExistence type="predicted"/>
<dbReference type="PANTHER" id="PTHR21240">
    <property type="entry name" value="2-AMINO-3-CARBOXYLMUCONATE-6-SEMIALDEHYDE DECARBOXYLASE"/>
    <property type="match status" value="1"/>
</dbReference>
<reference evidence="3" key="1">
    <citation type="submission" date="2020-05" db="EMBL/GenBank/DDBJ databases">
        <authorList>
            <person name="Chiriac C."/>
            <person name="Salcher M."/>
            <person name="Ghai R."/>
            <person name="Kavagutti S V."/>
        </authorList>
    </citation>
    <scope>NUCLEOTIDE SEQUENCE</scope>
</reference>
<gene>
    <name evidence="3" type="ORF">UFOPK4092_01497</name>
</gene>
<dbReference type="Pfam" id="PF04909">
    <property type="entry name" value="Amidohydro_2"/>
    <property type="match status" value="1"/>
</dbReference>
<accession>A0A6J7RLD3</accession>
<protein>
    <submittedName>
        <fullName evidence="3">Unannotated protein</fullName>
    </submittedName>
</protein>
<dbReference type="InterPro" id="IPR006680">
    <property type="entry name" value="Amidohydro-rel"/>
</dbReference>
<evidence type="ECO:0000313" key="3">
    <source>
        <dbReference type="EMBL" id="CAB5029723.1"/>
    </source>
</evidence>